<dbReference type="STRING" id="1499967.U27_05446"/>
<dbReference type="AlphaFoldDB" id="A0A081C1L7"/>
<evidence type="ECO:0000313" key="2">
    <source>
        <dbReference type="EMBL" id="GAK58472.1"/>
    </source>
</evidence>
<dbReference type="Pfam" id="PF02112">
    <property type="entry name" value="PDEase_II"/>
    <property type="match status" value="1"/>
</dbReference>
<keyword evidence="1" id="KW-0378">Hydrolase</keyword>
<dbReference type="eggNOG" id="COG5212">
    <property type="taxonomic scope" value="Bacteria"/>
</dbReference>
<sequence length="343" mass="38832">MKRQNMLSQMCWVVFVLFLMAGWGQTTYSEESAKFVSIPLGVTGGLREDNISSYLLAPKGSTDFIALDAGTLFAGLRQARILESFEEIELPPDSELMLEGVMMQQYIKAYLISHAHIDHVAGLVLNSPDDGKKDILGIASTIDNIRDHLFNWKVWPNFGDEGEGFQLKKYHYVRLTPGETVPINGTSMKVTPFLLSHSNYTSSAFLIEADGAYMLYFGDTGPDEVEKSDYMQQVWTYVAPLVRHQQLKGIFLEVSYPDERADNQLFGHLTPKWMLKELSVLANLVDSQHPETALRGLKVVVTHIKPSFVRDLPVDEKVLKQLYELNTLNVHFIIPEQGERLEF</sequence>
<reference evidence="2" key="1">
    <citation type="journal article" date="2015" name="PeerJ">
        <title>First genomic representation of candidate bacterial phylum KSB3 points to enhanced environmental sensing as a trigger of wastewater bulking.</title>
        <authorList>
            <person name="Sekiguchi Y."/>
            <person name="Ohashi A."/>
            <person name="Parks D.H."/>
            <person name="Yamauchi T."/>
            <person name="Tyson G.W."/>
            <person name="Hugenholtz P."/>
        </authorList>
    </citation>
    <scope>NUCLEOTIDE SEQUENCE [LARGE SCALE GENOMIC DNA]</scope>
</reference>
<dbReference type="PRINTS" id="PR00388">
    <property type="entry name" value="PDIESTERASE2"/>
</dbReference>
<name>A0A081C1L7_VECG1</name>
<proteinExistence type="inferred from homology"/>
<dbReference type="Gene3D" id="3.60.15.10">
    <property type="entry name" value="Ribonuclease Z/Hydroxyacylglutathione hydrolase-like"/>
    <property type="match status" value="1"/>
</dbReference>
<dbReference type="PIRSF" id="PIRSF000962">
    <property type="entry name" value="Cyc_nuc_PDEase"/>
    <property type="match status" value="1"/>
</dbReference>
<keyword evidence="1" id="KW-0114">cAMP</keyword>
<evidence type="ECO:0000313" key="3">
    <source>
        <dbReference type="Proteomes" id="UP000030661"/>
    </source>
</evidence>
<gene>
    <name evidence="2" type="ORF">U27_05446</name>
</gene>
<keyword evidence="3" id="KW-1185">Reference proteome</keyword>
<comment type="similarity">
    <text evidence="1">Belongs to the cyclic nucleotide phosphodiesterase class-II family.</text>
</comment>
<dbReference type="EMBL" id="DF820467">
    <property type="protein sequence ID" value="GAK58472.1"/>
    <property type="molecule type" value="Genomic_DNA"/>
</dbReference>
<dbReference type="HOGENOM" id="CLU_016658_2_0_0"/>
<dbReference type="CDD" id="cd07735">
    <property type="entry name" value="class_II_PDE_MBL-fold"/>
    <property type="match status" value="1"/>
</dbReference>
<dbReference type="GO" id="GO:0004115">
    <property type="term" value="F:3',5'-cyclic-AMP phosphodiesterase activity"/>
    <property type="evidence" value="ECO:0007669"/>
    <property type="project" value="UniProtKB-UniRule"/>
</dbReference>
<accession>A0A081C1L7</accession>
<protein>
    <submittedName>
        <fullName evidence="2">Cyclic-AMP phosphodiesterase</fullName>
    </submittedName>
</protein>
<dbReference type="PANTHER" id="PTHR28283">
    <property type="entry name" value="3',5'-CYCLIC-NUCLEOTIDE PHOSPHODIESTERASE 1"/>
    <property type="match status" value="1"/>
</dbReference>
<dbReference type="GO" id="GO:1902660">
    <property type="term" value="P:negative regulation of glucose mediated signaling pathway"/>
    <property type="evidence" value="ECO:0007669"/>
    <property type="project" value="TreeGrafter"/>
</dbReference>
<dbReference type="InterPro" id="IPR036866">
    <property type="entry name" value="RibonucZ/Hydroxyglut_hydro"/>
</dbReference>
<dbReference type="GO" id="GO:0047555">
    <property type="term" value="F:3',5'-cyclic-GMP phosphodiesterase activity"/>
    <property type="evidence" value="ECO:0007669"/>
    <property type="project" value="TreeGrafter"/>
</dbReference>
<dbReference type="GO" id="GO:0006198">
    <property type="term" value="P:cAMP catabolic process"/>
    <property type="evidence" value="ECO:0007669"/>
    <property type="project" value="UniProtKB-UniRule"/>
</dbReference>
<organism evidence="2">
    <name type="scientific">Vecturithrix granuli</name>
    <dbReference type="NCBI Taxonomy" id="1499967"/>
    <lineage>
        <taxon>Bacteria</taxon>
        <taxon>Candidatus Moduliflexota</taxon>
        <taxon>Candidatus Vecturitrichia</taxon>
        <taxon>Candidatus Vecturitrichales</taxon>
        <taxon>Candidatus Vecturitrichaceae</taxon>
        <taxon>Candidatus Vecturithrix</taxon>
    </lineage>
</organism>
<dbReference type="SUPFAM" id="SSF56281">
    <property type="entry name" value="Metallo-hydrolase/oxidoreductase"/>
    <property type="match status" value="1"/>
</dbReference>
<evidence type="ECO:0000256" key="1">
    <source>
        <dbReference type="PIRNR" id="PIRNR000962"/>
    </source>
</evidence>
<dbReference type="PANTHER" id="PTHR28283:SF1">
    <property type="entry name" value="3',5'-CYCLIC-NUCLEOTIDE PHOSPHODIESTERASE 1"/>
    <property type="match status" value="1"/>
</dbReference>
<dbReference type="InterPro" id="IPR000396">
    <property type="entry name" value="Pdiesterase2"/>
</dbReference>
<dbReference type="Proteomes" id="UP000030661">
    <property type="component" value="Unassembled WGS sequence"/>
</dbReference>